<dbReference type="InterPro" id="IPR032675">
    <property type="entry name" value="LRR_dom_sf"/>
</dbReference>
<dbReference type="SUPFAM" id="SSF52047">
    <property type="entry name" value="RNI-like"/>
    <property type="match status" value="1"/>
</dbReference>
<evidence type="ECO:0000256" key="1">
    <source>
        <dbReference type="ARBA" id="ARBA00022737"/>
    </source>
</evidence>
<dbReference type="GO" id="GO:0098542">
    <property type="term" value="P:defense response to other organism"/>
    <property type="evidence" value="ECO:0007669"/>
    <property type="project" value="TreeGrafter"/>
</dbReference>
<keyword evidence="1" id="KW-0677">Repeat</keyword>
<dbReference type="PANTHER" id="PTHR23155">
    <property type="entry name" value="DISEASE RESISTANCE PROTEIN RP"/>
    <property type="match status" value="1"/>
</dbReference>
<dbReference type="InterPro" id="IPR055414">
    <property type="entry name" value="LRR_R13L4/SHOC2-like"/>
</dbReference>
<dbReference type="Pfam" id="PF23598">
    <property type="entry name" value="LRR_14"/>
    <property type="match status" value="1"/>
</dbReference>
<gene>
    <name evidence="4" type="ORF">FSB_LOCUS8668</name>
</gene>
<feature type="domain" description="Disease resistance R13L4/SHOC-2-like LRR" evidence="3">
    <location>
        <begin position="373"/>
        <end position="529"/>
    </location>
</feature>
<dbReference type="PANTHER" id="PTHR23155:SF1076">
    <property type="entry name" value="LEUCINE-RICH REPEAT (LRR) FAMILY PROTEIN-RELATED"/>
    <property type="match status" value="1"/>
</dbReference>
<dbReference type="AlphaFoldDB" id="A0A2N9EPM4"/>
<sequence length="585" mass="65284">MSASVSVDPSKCKEILTIENIIANLSTLLARLSIPQSSSITNEFELLRRDFNLIEKSFRTLDKFEDYAHKPIKILESSLDDISKVVREAPPNDSSIVDKVKPKLIALRKDAMKLKMKFPLWLQKWSSTSSDFHRDSSPLNGSNTDSEVADLLVSKFLSSSFCSEFQEVFKDLDIRLKLCCLSFAVLPANVVVKRRLLINMWVGEGFVDPPADNIADEILTKLEAKGFIDPVKESHKLFKMQPYLHHLVIKLAEEAQLLDYDSNGNPTIKSSLCNRACLVKAEEGTSEQELAPNLDNLEDLHTIFNVNEPFPDLRFECSAKKVKLNIVEWFSKMKNLNVLYLGRWQSPDQHHIEEQSSDKPDVVRLTSHKNHIEVESTEFLKGLKNMKCLRLLSLQGISRIDELPNSIGKLTNLRILDLKACHNLEALPDGIASLKKLLYLDISGCYLLDDMPKGLASLSELRVLKGFLTGNLDSKNSCTLEDLVGLKNLSKFSINTRSTDFPTKEELKALGKLEALRKLAIVWGVKKQENDVPTSEGAVNSVNSGAANPTGAPSGVKSESINRRDGLPTETGETRTSVPSSHRGT</sequence>
<evidence type="ECO:0000259" key="3">
    <source>
        <dbReference type="Pfam" id="PF23598"/>
    </source>
</evidence>
<evidence type="ECO:0000256" key="2">
    <source>
        <dbReference type="SAM" id="MobiDB-lite"/>
    </source>
</evidence>
<protein>
    <recommendedName>
        <fullName evidence="3">Disease resistance R13L4/SHOC-2-like LRR domain-containing protein</fullName>
    </recommendedName>
</protein>
<organism evidence="4">
    <name type="scientific">Fagus sylvatica</name>
    <name type="common">Beechnut</name>
    <dbReference type="NCBI Taxonomy" id="28930"/>
    <lineage>
        <taxon>Eukaryota</taxon>
        <taxon>Viridiplantae</taxon>
        <taxon>Streptophyta</taxon>
        <taxon>Embryophyta</taxon>
        <taxon>Tracheophyta</taxon>
        <taxon>Spermatophyta</taxon>
        <taxon>Magnoliopsida</taxon>
        <taxon>eudicotyledons</taxon>
        <taxon>Gunneridae</taxon>
        <taxon>Pentapetalae</taxon>
        <taxon>rosids</taxon>
        <taxon>fabids</taxon>
        <taxon>Fagales</taxon>
        <taxon>Fagaceae</taxon>
        <taxon>Fagus</taxon>
    </lineage>
</organism>
<reference evidence="4" key="1">
    <citation type="submission" date="2018-02" db="EMBL/GenBank/DDBJ databases">
        <authorList>
            <person name="Cohen D.B."/>
            <person name="Kent A.D."/>
        </authorList>
    </citation>
    <scope>NUCLEOTIDE SEQUENCE</scope>
</reference>
<feature type="compositionally biased region" description="Polar residues" evidence="2">
    <location>
        <begin position="532"/>
        <end position="547"/>
    </location>
</feature>
<accession>A0A2N9EPM4</accession>
<evidence type="ECO:0000313" key="4">
    <source>
        <dbReference type="EMBL" id="SPC80786.1"/>
    </source>
</evidence>
<feature type="compositionally biased region" description="Polar residues" evidence="2">
    <location>
        <begin position="574"/>
        <end position="585"/>
    </location>
</feature>
<feature type="region of interest" description="Disordered" evidence="2">
    <location>
        <begin position="532"/>
        <end position="585"/>
    </location>
</feature>
<proteinExistence type="predicted"/>
<dbReference type="Gene3D" id="3.80.10.10">
    <property type="entry name" value="Ribonuclease Inhibitor"/>
    <property type="match status" value="1"/>
</dbReference>
<name>A0A2N9EPM4_FAGSY</name>
<dbReference type="InterPro" id="IPR044974">
    <property type="entry name" value="Disease_R_plants"/>
</dbReference>
<dbReference type="EMBL" id="OIVN01000470">
    <property type="protein sequence ID" value="SPC80786.1"/>
    <property type="molecule type" value="Genomic_DNA"/>
</dbReference>